<dbReference type="EMBL" id="LK391707">
    <property type="protein sequence ID" value="CDR94014.1"/>
    <property type="molecule type" value="Genomic_DNA"/>
</dbReference>
<evidence type="ECO:0000313" key="10">
    <source>
        <dbReference type="EMBL" id="CDR94014.1"/>
    </source>
</evidence>
<dbReference type="SUPFAM" id="SSF56112">
    <property type="entry name" value="Protein kinase-like (PK-like)"/>
    <property type="match status" value="1"/>
</dbReference>
<evidence type="ECO:0000256" key="2">
    <source>
        <dbReference type="ARBA" id="ARBA00022741"/>
    </source>
</evidence>
<evidence type="ECO:0000256" key="4">
    <source>
        <dbReference type="ARBA" id="ARBA00022840"/>
    </source>
</evidence>
<keyword evidence="4 7" id="KW-0067">ATP-binding</keyword>
<dbReference type="CDD" id="cd13996">
    <property type="entry name" value="STKc_EIF2AK"/>
    <property type="match status" value="1"/>
</dbReference>
<dbReference type="PROSITE" id="PS50011">
    <property type="entry name" value="PROTEIN_KINASE_DOM"/>
    <property type="match status" value="1"/>
</dbReference>
<keyword evidence="5" id="KW-0652">Protein synthesis inhibitor</keyword>
<accession>A0A061D4X8</accession>
<feature type="domain" description="Protein kinase" evidence="9">
    <location>
        <begin position="243"/>
        <end position="589"/>
    </location>
</feature>
<dbReference type="PROSITE" id="PS00108">
    <property type="entry name" value="PROTEIN_KINASE_ST"/>
    <property type="match status" value="1"/>
</dbReference>
<dbReference type="OMA" id="MEYCGEE"/>
<dbReference type="SMART" id="SM00220">
    <property type="entry name" value="S_TKc"/>
    <property type="match status" value="1"/>
</dbReference>
<evidence type="ECO:0000256" key="7">
    <source>
        <dbReference type="PROSITE-ProRule" id="PRU10141"/>
    </source>
</evidence>
<evidence type="ECO:0000259" key="9">
    <source>
        <dbReference type="PROSITE" id="PS50011"/>
    </source>
</evidence>
<keyword evidence="1" id="KW-0808">Transferase</keyword>
<dbReference type="InterPro" id="IPR011009">
    <property type="entry name" value="Kinase-like_dom_sf"/>
</dbReference>
<dbReference type="GO" id="GO:0005634">
    <property type="term" value="C:nucleus"/>
    <property type="evidence" value="ECO:0007669"/>
    <property type="project" value="TreeGrafter"/>
</dbReference>
<dbReference type="Gene3D" id="1.10.510.10">
    <property type="entry name" value="Transferase(Phosphotransferase) domain 1"/>
    <property type="match status" value="1"/>
</dbReference>
<evidence type="ECO:0000256" key="1">
    <source>
        <dbReference type="ARBA" id="ARBA00022679"/>
    </source>
</evidence>
<dbReference type="InterPro" id="IPR000719">
    <property type="entry name" value="Prot_kinase_dom"/>
</dbReference>
<dbReference type="Proteomes" id="UP000033188">
    <property type="component" value="Chromosome 1"/>
</dbReference>
<dbReference type="GO" id="GO:0004672">
    <property type="term" value="F:protein kinase activity"/>
    <property type="evidence" value="ECO:0007669"/>
    <property type="project" value="InterPro"/>
</dbReference>
<reference evidence="11" key="1">
    <citation type="journal article" date="2014" name="Nucleic Acids Res.">
        <title>The evolutionary dynamics of variant antigen genes in Babesia reveal a history of genomic innovation underlying host-parasite interaction.</title>
        <authorList>
            <person name="Jackson A.P."/>
            <person name="Otto T.D."/>
            <person name="Darby A."/>
            <person name="Ramaprasad A."/>
            <person name="Xia D."/>
            <person name="Echaide I.E."/>
            <person name="Farber M."/>
            <person name="Gahlot S."/>
            <person name="Gamble J."/>
            <person name="Gupta D."/>
            <person name="Gupta Y."/>
            <person name="Jackson L."/>
            <person name="Malandrin L."/>
            <person name="Malas T.B."/>
            <person name="Moussa E."/>
            <person name="Nair M."/>
            <person name="Reid A.J."/>
            <person name="Sanders M."/>
            <person name="Sharma J."/>
            <person name="Tracey A."/>
            <person name="Quail M.A."/>
            <person name="Weir W."/>
            <person name="Wastling J.M."/>
            <person name="Hall N."/>
            <person name="Willadsen P."/>
            <person name="Lingelbach K."/>
            <person name="Shiels B."/>
            <person name="Tait A."/>
            <person name="Berriman M."/>
            <person name="Allred D.R."/>
            <person name="Pain A."/>
        </authorList>
    </citation>
    <scope>NUCLEOTIDE SEQUENCE [LARGE SCALE GENOMIC DNA]</scope>
    <source>
        <strain evidence="11">Bond</strain>
    </source>
</reference>
<evidence type="ECO:0000256" key="6">
    <source>
        <dbReference type="ARBA" id="ARBA00037982"/>
    </source>
</evidence>
<dbReference type="STRING" id="5866.A0A061D4X8"/>
<dbReference type="GO" id="GO:0017148">
    <property type="term" value="P:negative regulation of translation"/>
    <property type="evidence" value="ECO:0007669"/>
    <property type="project" value="UniProtKB-KW"/>
</dbReference>
<name>A0A061D4X8_BABBI</name>
<dbReference type="InterPro" id="IPR008271">
    <property type="entry name" value="Ser/Thr_kinase_AS"/>
</dbReference>
<dbReference type="PROSITE" id="PS00107">
    <property type="entry name" value="PROTEIN_KINASE_ATP"/>
    <property type="match status" value="1"/>
</dbReference>
<dbReference type="VEuPathDB" id="PiroplasmaDB:BBBOND_0103320"/>
<feature type="binding site" evidence="7">
    <location>
        <position position="270"/>
    </location>
    <ligand>
        <name>ATP</name>
        <dbReference type="ChEBI" id="CHEBI:30616"/>
    </ligand>
</feature>
<sequence length="1135" mass="127656">MLREASTSVSQQIRNDIECLIKLEGVSLYIVDRGFLSQGPEEEESEQSSIVFEASSGGNEAATACQLQVVITLSGCIHSVKRNRDTVITLGVEVPVEFPQGDIRVELIQISNAQKTFERTCINRLQAPSLEERSDSSEALGLRDRILSFYRYLQETVKQATVGSKREGNDGSLTPGEGNTSSHYCSDSSLSDESREILSSVTPSESVSLLSGRRHLDVYTGTRIESARLHKLLAMHSRYYREFDHQKVLGSGSFGCVTKVSRNGIAYALKQIPIYKNHGRTLHEEAAVLASLQHRYIVRYYDAWVEEPYDVIMSKFVGPEPRQGSHSLQFSYAGKNVHSPLFDSGSISLMGGFRVHSSLQRKIRLQNQVSREVNSHRNSKVRHVSSSRRKSKPVKYLFILMEYCAEDTLLNAVSDGRLLGKPQLAVELLRQILEALSYIHEKRIIHRDVKPSNIFLKSEDETLSIKLGDFGLTAKMRTDPSSMSTGVNPTGVVGTIHYMSPEQERGCPYDEKVDIFAAGVVFFEMLSPPFSTTMERSEVLSSFSTTEKKWPSEFQSRVETRVFKVLESMLSVDPTKRPSASQLLQSELFACFKLDTWTLYQVVSQYPHSMESTQLLASMFGRNETADSTFSYFNRLPDDSASSSYVNVELLRRYSQELGRRGAIRFEAPLFVVASADEDDPQSELEYHLLLNDGRTCQLRTCILSALAEYIPPVFLIVMRRWYWGKAYTRDPAGGHHPCESWRCAYNIIADYSILLQEIGSCSDALDTFFTAELIYTAVRPLIRFVPSSVTVEWTYEHFACRILEEGVGLHGRWLEGVRHLIVENAKRTNVMKQRLAEYLRAVSVPGFTSESLCSCVSQIAALLSTGVVSPVGDYMNSIARTLHSFGREVMQFNALARHLQSMERYLTLKDCEFVFVPLGFAPWHESKYTNFSFNVKYTVGKRVFDGLVGGGCINSLLPQRKGTIFGPPQRNAFGFEVILDPLISHFLQQEASILGKSGMVGLQCGYQLFPQVLICISIQDVVHRAVSLEHGMYKAGIVVEKQLGYPSSVRKLRKHISGGLLPLSRLEVLVIVKHWTGSSASGAATTETGKFEATYPPTDVQYKLIFVHTGNEMILWDEREVLNQVCQHVYRRYL</sequence>
<evidence type="ECO:0000313" key="11">
    <source>
        <dbReference type="Proteomes" id="UP000033188"/>
    </source>
</evidence>
<dbReference type="GeneID" id="24562555"/>
<keyword evidence="2 7" id="KW-0547">Nucleotide-binding</keyword>
<dbReference type="GO" id="GO:0005737">
    <property type="term" value="C:cytoplasm"/>
    <property type="evidence" value="ECO:0007669"/>
    <property type="project" value="TreeGrafter"/>
</dbReference>
<feature type="region of interest" description="Disordered" evidence="8">
    <location>
        <begin position="161"/>
        <end position="188"/>
    </location>
</feature>
<evidence type="ECO:0000256" key="8">
    <source>
        <dbReference type="SAM" id="MobiDB-lite"/>
    </source>
</evidence>
<dbReference type="KEGG" id="bbig:BBBOND_0103320"/>
<comment type="similarity">
    <text evidence="6">Belongs to the protein kinase superfamily. Ser/Thr protein kinase family. GCN2 subfamily.</text>
</comment>
<dbReference type="RefSeq" id="XP_012766200.1">
    <property type="nucleotide sequence ID" value="XM_012910746.1"/>
</dbReference>
<gene>
    <name evidence="10" type="ORF">BBBOND_0103320</name>
</gene>
<evidence type="ECO:0000256" key="3">
    <source>
        <dbReference type="ARBA" id="ARBA00022777"/>
    </source>
</evidence>
<protein>
    <submittedName>
        <fullName evidence="10">Ser/Thr protein kinase, putative</fullName>
    </submittedName>
</protein>
<dbReference type="GO" id="GO:0005524">
    <property type="term" value="F:ATP binding"/>
    <property type="evidence" value="ECO:0007669"/>
    <property type="project" value="UniProtKB-UniRule"/>
</dbReference>
<dbReference type="GO" id="GO:0033554">
    <property type="term" value="P:cellular response to stress"/>
    <property type="evidence" value="ECO:0007669"/>
    <property type="project" value="UniProtKB-ARBA"/>
</dbReference>
<dbReference type="Gene3D" id="3.30.930.10">
    <property type="entry name" value="Bira Bifunctional Protein, Domain 2"/>
    <property type="match status" value="1"/>
</dbReference>
<organism evidence="10 11">
    <name type="scientific">Babesia bigemina</name>
    <dbReference type="NCBI Taxonomy" id="5866"/>
    <lineage>
        <taxon>Eukaryota</taxon>
        <taxon>Sar</taxon>
        <taxon>Alveolata</taxon>
        <taxon>Apicomplexa</taxon>
        <taxon>Aconoidasida</taxon>
        <taxon>Piroplasmida</taxon>
        <taxon>Babesiidae</taxon>
        <taxon>Babesia</taxon>
    </lineage>
</organism>
<dbReference type="PANTHER" id="PTHR11042:SF178">
    <property type="entry name" value="EUKARYOTIC TRANSLATION INITIATION FACTOR 2-ALPHA KINASE 1"/>
    <property type="match status" value="1"/>
</dbReference>
<dbReference type="InterPro" id="IPR045864">
    <property type="entry name" value="aa-tRNA-synth_II/BPL/LPL"/>
</dbReference>
<keyword evidence="3 10" id="KW-0418">Kinase</keyword>
<dbReference type="Gene3D" id="3.30.200.20">
    <property type="entry name" value="Phosphorylase Kinase, domain 1"/>
    <property type="match status" value="1"/>
</dbReference>
<dbReference type="OrthoDB" id="341578at2759"/>
<dbReference type="InterPro" id="IPR017441">
    <property type="entry name" value="Protein_kinase_ATP_BS"/>
</dbReference>
<keyword evidence="11" id="KW-1185">Reference proteome</keyword>
<evidence type="ECO:0000256" key="5">
    <source>
        <dbReference type="ARBA" id="ARBA00023193"/>
    </source>
</evidence>
<dbReference type="Pfam" id="PF00069">
    <property type="entry name" value="Pkinase"/>
    <property type="match status" value="1"/>
</dbReference>
<dbReference type="InterPro" id="IPR050339">
    <property type="entry name" value="CC_SR_Kinase"/>
</dbReference>
<dbReference type="AlphaFoldDB" id="A0A061D4X8"/>
<dbReference type="PANTHER" id="PTHR11042">
    <property type="entry name" value="EUKARYOTIC TRANSLATION INITIATION FACTOR 2-ALPHA KINASE EIF2-ALPHA KINASE -RELATED"/>
    <property type="match status" value="1"/>
</dbReference>
<proteinExistence type="inferred from homology"/>